<comment type="caution">
    <text evidence="2">The sequence shown here is derived from an EMBL/GenBank/DDBJ whole genome shotgun (WGS) entry which is preliminary data.</text>
</comment>
<accession>A0ABR1Q0K0</accession>
<evidence type="ECO:0000256" key="1">
    <source>
        <dbReference type="SAM" id="SignalP"/>
    </source>
</evidence>
<feature type="chain" id="PRO_5047285568" description="Secreted protein" evidence="1">
    <location>
        <begin position="23"/>
        <end position="153"/>
    </location>
</feature>
<feature type="signal peptide" evidence="1">
    <location>
        <begin position="1"/>
        <end position="22"/>
    </location>
</feature>
<sequence length="153" mass="16094">MAICSAARSLIVLLAAARLAYRKEPSKPTRSVGPGPKEKLGCFPSLPGSSSASYNKSAALATILPCVPHRISHLSVGVAHVSSIGVPVLPNPHQPPRAASSDSLAQSSTLFNHQPQTDLPTFLTLTTTPVGDIIFLREQIPPDQASAFFSTSR</sequence>
<dbReference type="RefSeq" id="XP_066695556.1">
    <property type="nucleotide sequence ID" value="XM_066848860.1"/>
</dbReference>
<evidence type="ECO:0000313" key="2">
    <source>
        <dbReference type="EMBL" id="KAK7943525.1"/>
    </source>
</evidence>
<protein>
    <recommendedName>
        <fullName evidence="4">Secreted protein</fullName>
    </recommendedName>
</protein>
<dbReference type="GeneID" id="92081922"/>
<proteinExistence type="predicted"/>
<evidence type="ECO:0008006" key="4">
    <source>
        <dbReference type="Google" id="ProtNLM"/>
    </source>
</evidence>
<reference evidence="2 3" key="1">
    <citation type="submission" date="2023-01" db="EMBL/GenBank/DDBJ databases">
        <title>Analysis of 21 Apiospora genomes using comparative genomics revels a genus with tremendous synthesis potential of carbohydrate active enzymes and secondary metabolites.</title>
        <authorList>
            <person name="Sorensen T."/>
        </authorList>
    </citation>
    <scope>NUCLEOTIDE SEQUENCE [LARGE SCALE GENOMIC DNA]</scope>
    <source>
        <strain evidence="2 3">CBS 24483</strain>
    </source>
</reference>
<organism evidence="2 3">
    <name type="scientific">Apiospora aurea</name>
    <dbReference type="NCBI Taxonomy" id="335848"/>
    <lineage>
        <taxon>Eukaryota</taxon>
        <taxon>Fungi</taxon>
        <taxon>Dikarya</taxon>
        <taxon>Ascomycota</taxon>
        <taxon>Pezizomycotina</taxon>
        <taxon>Sordariomycetes</taxon>
        <taxon>Xylariomycetidae</taxon>
        <taxon>Amphisphaeriales</taxon>
        <taxon>Apiosporaceae</taxon>
        <taxon>Apiospora</taxon>
    </lineage>
</organism>
<evidence type="ECO:0000313" key="3">
    <source>
        <dbReference type="Proteomes" id="UP001391051"/>
    </source>
</evidence>
<keyword evidence="1" id="KW-0732">Signal</keyword>
<dbReference type="EMBL" id="JAQQWE010000008">
    <property type="protein sequence ID" value="KAK7943525.1"/>
    <property type="molecule type" value="Genomic_DNA"/>
</dbReference>
<keyword evidence="3" id="KW-1185">Reference proteome</keyword>
<name>A0ABR1Q0K0_9PEZI</name>
<gene>
    <name evidence="2" type="ORF">PG986_012638</name>
</gene>
<dbReference type="Proteomes" id="UP001391051">
    <property type="component" value="Unassembled WGS sequence"/>
</dbReference>